<dbReference type="Gene3D" id="1.10.3730.20">
    <property type="match status" value="1"/>
</dbReference>
<dbReference type="AlphaFoldDB" id="A0A1M6PUC1"/>
<dbReference type="PANTHER" id="PTHR22911">
    <property type="entry name" value="ACYL-MALONYL CONDENSING ENZYME-RELATED"/>
    <property type="match status" value="1"/>
</dbReference>
<feature type="transmembrane region" description="Helical" evidence="6">
    <location>
        <begin position="151"/>
        <end position="170"/>
    </location>
</feature>
<protein>
    <submittedName>
        <fullName evidence="8">Uncharacterized membrane protein</fullName>
    </submittedName>
</protein>
<accession>A0A1M6PUC1</accession>
<feature type="transmembrane region" description="Helical" evidence="6">
    <location>
        <begin position="12"/>
        <end position="30"/>
    </location>
</feature>
<dbReference type="OrthoDB" id="5148831at2"/>
<feature type="domain" description="EamA" evidence="7">
    <location>
        <begin position="10"/>
        <end position="141"/>
    </location>
</feature>
<dbReference type="SUPFAM" id="SSF103481">
    <property type="entry name" value="Multidrug resistance efflux transporter EmrE"/>
    <property type="match status" value="2"/>
</dbReference>
<proteinExistence type="inferred from homology"/>
<feature type="domain" description="EamA" evidence="7">
    <location>
        <begin position="154"/>
        <end position="282"/>
    </location>
</feature>
<evidence type="ECO:0000256" key="4">
    <source>
        <dbReference type="ARBA" id="ARBA00022989"/>
    </source>
</evidence>
<evidence type="ECO:0000256" key="2">
    <source>
        <dbReference type="ARBA" id="ARBA00007362"/>
    </source>
</evidence>
<feature type="transmembrane region" description="Helical" evidence="6">
    <location>
        <begin position="42"/>
        <end position="57"/>
    </location>
</feature>
<feature type="transmembrane region" description="Helical" evidence="6">
    <location>
        <begin position="240"/>
        <end position="259"/>
    </location>
</feature>
<dbReference type="PANTHER" id="PTHR22911:SF6">
    <property type="entry name" value="SOLUTE CARRIER FAMILY 35 MEMBER G1"/>
    <property type="match status" value="1"/>
</dbReference>
<comment type="similarity">
    <text evidence="2">Belongs to the EamA transporter family.</text>
</comment>
<sequence length="289" mass="31793">MKKQLSCRVKGIIYIIVSAFFFALMGVFVASSGDLPSVQKSFFRNSISVIVAAFLVIKKGEKVTLNKKGLGYLVLRSIFGTAGILCNFYAIDNLPLADASMLNKMAPFFTIIFSYLFLKEKISLKQLLIIAIAFAGSMFVVKPTFANTSLIPSFIGLMGGVCAGAAYTMVRKLGENKISGPFVVLFFSTFSCLTTLPVMILKYEPMTTNQIITLIMAGVCASFGQFSITQAYFNAPAREISVYDYSQIVFSAMLGIIVFSQRPDVFSFIGYTIIISMAVIMFFYNKNNS</sequence>
<feature type="transmembrane region" description="Helical" evidence="6">
    <location>
        <begin position="102"/>
        <end position="118"/>
    </location>
</feature>
<evidence type="ECO:0000256" key="5">
    <source>
        <dbReference type="ARBA" id="ARBA00023136"/>
    </source>
</evidence>
<dbReference type="Proteomes" id="UP000183952">
    <property type="component" value="Unassembled WGS sequence"/>
</dbReference>
<feature type="transmembrane region" description="Helical" evidence="6">
    <location>
        <begin position="207"/>
        <end position="228"/>
    </location>
</feature>
<evidence type="ECO:0000256" key="6">
    <source>
        <dbReference type="SAM" id="Phobius"/>
    </source>
</evidence>
<evidence type="ECO:0000259" key="7">
    <source>
        <dbReference type="Pfam" id="PF00892"/>
    </source>
</evidence>
<evidence type="ECO:0000256" key="3">
    <source>
        <dbReference type="ARBA" id="ARBA00022692"/>
    </source>
</evidence>
<feature type="transmembrane region" description="Helical" evidence="6">
    <location>
        <begin position="127"/>
        <end position="145"/>
    </location>
</feature>
<keyword evidence="3 6" id="KW-0812">Transmembrane</keyword>
<name>A0A1M6PUC1_9CLOT</name>
<organism evidence="8 9">
    <name type="scientific">Hathewaya proteolytica DSM 3090</name>
    <dbReference type="NCBI Taxonomy" id="1121331"/>
    <lineage>
        <taxon>Bacteria</taxon>
        <taxon>Bacillati</taxon>
        <taxon>Bacillota</taxon>
        <taxon>Clostridia</taxon>
        <taxon>Eubacteriales</taxon>
        <taxon>Clostridiaceae</taxon>
        <taxon>Hathewaya</taxon>
    </lineage>
</organism>
<feature type="transmembrane region" description="Helical" evidence="6">
    <location>
        <begin position="69"/>
        <end position="90"/>
    </location>
</feature>
<dbReference type="Pfam" id="PF00892">
    <property type="entry name" value="EamA"/>
    <property type="match status" value="2"/>
</dbReference>
<keyword evidence="4 6" id="KW-1133">Transmembrane helix</keyword>
<dbReference type="STRING" id="1121331.SAMN02745248_01808"/>
<evidence type="ECO:0000256" key="1">
    <source>
        <dbReference type="ARBA" id="ARBA00004141"/>
    </source>
</evidence>
<comment type="subcellular location">
    <subcellularLocation>
        <location evidence="1">Membrane</location>
        <topology evidence="1">Multi-pass membrane protein</topology>
    </subcellularLocation>
</comment>
<reference evidence="8 9" key="1">
    <citation type="submission" date="2016-11" db="EMBL/GenBank/DDBJ databases">
        <authorList>
            <person name="Jaros S."/>
            <person name="Januszkiewicz K."/>
            <person name="Wedrychowicz H."/>
        </authorList>
    </citation>
    <scope>NUCLEOTIDE SEQUENCE [LARGE SCALE GENOMIC DNA]</scope>
    <source>
        <strain evidence="8 9">DSM 3090</strain>
    </source>
</reference>
<dbReference type="GO" id="GO:0016020">
    <property type="term" value="C:membrane"/>
    <property type="evidence" value="ECO:0007669"/>
    <property type="project" value="UniProtKB-SubCell"/>
</dbReference>
<feature type="transmembrane region" description="Helical" evidence="6">
    <location>
        <begin position="265"/>
        <end position="284"/>
    </location>
</feature>
<gene>
    <name evidence="8" type="ORF">SAMN02745248_01808</name>
</gene>
<evidence type="ECO:0000313" key="8">
    <source>
        <dbReference type="EMBL" id="SHK11507.1"/>
    </source>
</evidence>
<dbReference type="InterPro" id="IPR000620">
    <property type="entry name" value="EamA_dom"/>
</dbReference>
<feature type="transmembrane region" description="Helical" evidence="6">
    <location>
        <begin position="182"/>
        <end position="201"/>
    </location>
</feature>
<dbReference type="RefSeq" id="WP_072903766.1">
    <property type="nucleotide sequence ID" value="NZ_FRAD01000014.1"/>
</dbReference>
<dbReference type="InterPro" id="IPR037185">
    <property type="entry name" value="EmrE-like"/>
</dbReference>
<dbReference type="EMBL" id="FRAD01000014">
    <property type="protein sequence ID" value="SHK11507.1"/>
    <property type="molecule type" value="Genomic_DNA"/>
</dbReference>
<keyword evidence="9" id="KW-1185">Reference proteome</keyword>
<keyword evidence="5 6" id="KW-0472">Membrane</keyword>
<evidence type="ECO:0000313" key="9">
    <source>
        <dbReference type="Proteomes" id="UP000183952"/>
    </source>
</evidence>